<dbReference type="SUPFAM" id="SSF48239">
    <property type="entry name" value="Terpenoid cyclases/Protein prenyltransferases"/>
    <property type="match status" value="1"/>
</dbReference>
<accession>A0A0S8GCK5</accession>
<dbReference type="Proteomes" id="UP000051096">
    <property type="component" value="Unassembled WGS sequence"/>
</dbReference>
<evidence type="ECO:0000259" key="1">
    <source>
        <dbReference type="Pfam" id="PF13243"/>
    </source>
</evidence>
<gene>
    <name evidence="2" type="ORF">AMJ87_08205</name>
</gene>
<protein>
    <recommendedName>
        <fullName evidence="1">Squalene cyclase C-terminal domain-containing protein</fullName>
    </recommendedName>
</protein>
<feature type="domain" description="Squalene cyclase C-terminal" evidence="1">
    <location>
        <begin position="68"/>
        <end position="248"/>
    </location>
</feature>
<dbReference type="Pfam" id="PF13243">
    <property type="entry name" value="SQHop_cyclase_C"/>
    <property type="match status" value="1"/>
</dbReference>
<dbReference type="InterPro" id="IPR032696">
    <property type="entry name" value="SQ_cyclase_C"/>
</dbReference>
<name>A0A0S8GCK5_UNCW3</name>
<proteinExistence type="predicted"/>
<dbReference type="Gene3D" id="1.50.10.20">
    <property type="match status" value="1"/>
</dbReference>
<sequence length="335" mass="39000">MPVAWLLSGEPFVRYRVLVDLLSKSEDDKEGIAIKKRIRTCKPIKRIFKKQNKDGYWGAPRDIYTWWPKKDTTFWLLGVLADFGLEKSDKDIERACEYVFSTQHPTGGWGCAPPPKPYECFTGILAESLAKLGYGSDRRLKKAYEWLIHRQRRDGGFWCKDTGQPHRPREREPSCAYATLCVLGALAQNPELQNSAVAKKSTGFLLKCWDNRGKIKYTGHDSQIGTGWEKLKYPFTDYRILYYLDTLTRLEFAKKDRRIGAMIDLLFSKQDKNGRFYAESIHKVWSSFDFGQKKSPSKWITLLAYRTIKRLDVSESSHYVRRKQARHRGDFESKL</sequence>
<evidence type="ECO:0000313" key="3">
    <source>
        <dbReference type="Proteomes" id="UP000051096"/>
    </source>
</evidence>
<dbReference type="EMBL" id="LJUO01000079">
    <property type="protein sequence ID" value="KPK70840.1"/>
    <property type="molecule type" value="Genomic_DNA"/>
</dbReference>
<evidence type="ECO:0000313" key="2">
    <source>
        <dbReference type="EMBL" id="KPK70840.1"/>
    </source>
</evidence>
<dbReference type="AlphaFoldDB" id="A0A0S8GCK5"/>
<dbReference type="InterPro" id="IPR008930">
    <property type="entry name" value="Terpenoid_cyclase/PrenylTrfase"/>
</dbReference>
<organism evidence="2 3">
    <name type="scientific">candidate division WOR_3 bacterium SM23_60</name>
    <dbReference type="NCBI Taxonomy" id="1703780"/>
    <lineage>
        <taxon>Bacteria</taxon>
        <taxon>Bacteria division WOR-3</taxon>
    </lineage>
</organism>
<dbReference type="CDD" id="cd00688">
    <property type="entry name" value="ISOPREN_C2_like"/>
    <property type="match status" value="1"/>
</dbReference>
<comment type="caution">
    <text evidence="2">The sequence shown here is derived from an EMBL/GenBank/DDBJ whole genome shotgun (WGS) entry which is preliminary data.</text>
</comment>
<reference evidence="2 3" key="1">
    <citation type="journal article" date="2015" name="Microbiome">
        <title>Genomic resolution of linkages in carbon, nitrogen, and sulfur cycling among widespread estuary sediment bacteria.</title>
        <authorList>
            <person name="Baker B.J."/>
            <person name="Lazar C.S."/>
            <person name="Teske A.P."/>
            <person name="Dick G.J."/>
        </authorList>
    </citation>
    <scope>NUCLEOTIDE SEQUENCE [LARGE SCALE GENOMIC DNA]</scope>
    <source>
        <strain evidence="2">SM23_60</strain>
    </source>
</reference>